<gene>
    <name evidence="2" type="ORF">Psi02_77420</name>
</gene>
<name>A0A8J3XW55_9ACTN</name>
<reference evidence="2" key="1">
    <citation type="submission" date="2021-01" db="EMBL/GenBank/DDBJ databases">
        <title>Whole genome shotgun sequence of Planotetraspora silvatica NBRC 100141.</title>
        <authorList>
            <person name="Komaki H."/>
            <person name="Tamura T."/>
        </authorList>
    </citation>
    <scope>NUCLEOTIDE SEQUENCE</scope>
    <source>
        <strain evidence="2">NBRC 100141</strain>
    </source>
</reference>
<feature type="region of interest" description="Disordered" evidence="1">
    <location>
        <begin position="1"/>
        <end position="21"/>
    </location>
</feature>
<evidence type="ECO:0000313" key="3">
    <source>
        <dbReference type="Proteomes" id="UP000644610"/>
    </source>
</evidence>
<dbReference type="RefSeq" id="WP_203980818.1">
    <property type="nucleotide sequence ID" value="NZ_BAAAKY010000031.1"/>
</dbReference>
<comment type="caution">
    <text evidence="2">The sequence shown here is derived from an EMBL/GenBank/DDBJ whole genome shotgun (WGS) entry which is preliminary data.</text>
</comment>
<proteinExistence type="predicted"/>
<organism evidence="2 3">
    <name type="scientific">Planotetraspora silvatica</name>
    <dbReference type="NCBI Taxonomy" id="234614"/>
    <lineage>
        <taxon>Bacteria</taxon>
        <taxon>Bacillati</taxon>
        <taxon>Actinomycetota</taxon>
        <taxon>Actinomycetes</taxon>
        <taxon>Streptosporangiales</taxon>
        <taxon>Streptosporangiaceae</taxon>
        <taxon>Planotetraspora</taxon>
    </lineage>
</organism>
<dbReference type="AlphaFoldDB" id="A0A8J3XW55"/>
<sequence length="78" mass="8343">MARLTASRYRSARTPPPSISTALGTELAASTSPACAGLPTRVAAQDNGTAVDDCCAVIEPITHMAEEEHLQGRYRRWS</sequence>
<accession>A0A8J3XW55</accession>
<evidence type="ECO:0000256" key="1">
    <source>
        <dbReference type="SAM" id="MobiDB-lite"/>
    </source>
</evidence>
<dbReference type="Proteomes" id="UP000644610">
    <property type="component" value="Unassembled WGS sequence"/>
</dbReference>
<evidence type="ECO:0000313" key="2">
    <source>
        <dbReference type="EMBL" id="GII51318.1"/>
    </source>
</evidence>
<dbReference type="EMBL" id="BOOQ01000066">
    <property type="protein sequence ID" value="GII51318.1"/>
    <property type="molecule type" value="Genomic_DNA"/>
</dbReference>
<keyword evidence="3" id="KW-1185">Reference proteome</keyword>
<protein>
    <submittedName>
        <fullName evidence="2">Uncharacterized protein</fullName>
    </submittedName>
</protein>